<dbReference type="PROSITE" id="PS51257">
    <property type="entry name" value="PROKAR_LIPOPROTEIN"/>
    <property type="match status" value="1"/>
</dbReference>
<keyword evidence="1" id="KW-0732">Signal</keyword>
<evidence type="ECO:0000256" key="1">
    <source>
        <dbReference type="SAM" id="SignalP"/>
    </source>
</evidence>
<name>A0A1S8DDT7_9GAMM</name>
<evidence type="ECO:0000313" key="2">
    <source>
        <dbReference type="EMBL" id="ONM42577.1"/>
    </source>
</evidence>
<dbReference type="OrthoDB" id="7013721at2"/>
<reference evidence="2 3" key="1">
    <citation type="submission" date="2017-01" db="EMBL/GenBank/DDBJ databases">
        <title>Draft genome sequence of Pseudomonas pachastrellae type strain CCUG 46540T from a deep sea.</title>
        <authorList>
            <person name="Gomila M."/>
            <person name="Mulet M."/>
            <person name="Lalucat J."/>
            <person name="Garcia-Valdes E."/>
        </authorList>
    </citation>
    <scope>NUCLEOTIDE SEQUENCE [LARGE SCALE GENOMIC DNA]</scope>
    <source>
        <strain evidence="2 3">CCUG 46540</strain>
    </source>
</reference>
<sequence>MTRLLLLALTLFSPAILASACLIESNDDPLPIRLCQANRTIPDGLFEQQFCQPQIPDRSFQIQMLDACPDGAYGVCAGAHTEGVGYQQDIHYYSNAEDAPVLQAYCEQISQGQWQTPSSP</sequence>
<evidence type="ECO:0000313" key="3">
    <source>
        <dbReference type="Proteomes" id="UP000242847"/>
    </source>
</evidence>
<feature type="signal peptide" evidence="1">
    <location>
        <begin position="1"/>
        <end position="20"/>
    </location>
</feature>
<protein>
    <recommendedName>
        <fullName evidence="4">NADH:ubiquinone oxidoreductase</fullName>
    </recommendedName>
</protein>
<organism evidence="2 3">
    <name type="scientific">Halopseudomonas pachastrellae</name>
    <dbReference type="NCBI Taxonomy" id="254161"/>
    <lineage>
        <taxon>Bacteria</taxon>
        <taxon>Pseudomonadati</taxon>
        <taxon>Pseudomonadota</taxon>
        <taxon>Gammaproteobacteria</taxon>
        <taxon>Pseudomonadales</taxon>
        <taxon>Pseudomonadaceae</taxon>
        <taxon>Halopseudomonas</taxon>
    </lineage>
</organism>
<dbReference type="STRING" id="254161.SAMN05216256_10321"/>
<dbReference type="AlphaFoldDB" id="A0A1S8DDT7"/>
<dbReference type="Proteomes" id="UP000242847">
    <property type="component" value="Unassembled WGS sequence"/>
</dbReference>
<evidence type="ECO:0008006" key="4">
    <source>
        <dbReference type="Google" id="ProtNLM"/>
    </source>
</evidence>
<gene>
    <name evidence="2" type="ORF">BXT89_17230</name>
</gene>
<dbReference type="EMBL" id="MUBC01000060">
    <property type="protein sequence ID" value="ONM42577.1"/>
    <property type="molecule type" value="Genomic_DNA"/>
</dbReference>
<feature type="chain" id="PRO_5010520355" description="NADH:ubiquinone oxidoreductase" evidence="1">
    <location>
        <begin position="21"/>
        <end position="120"/>
    </location>
</feature>
<accession>A0A1S8DDT7</accession>
<proteinExistence type="predicted"/>
<comment type="caution">
    <text evidence="2">The sequence shown here is derived from an EMBL/GenBank/DDBJ whole genome shotgun (WGS) entry which is preliminary data.</text>
</comment>
<keyword evidence="3" id="KW-1185">Reference proteome</keyword>
<dbReference type="RefSeq" id="WP_083729101.1">
    <property type="nucleotide sequence ID" value="NZ_FOUD01000003.1"/>
</dbReference>